<sequence length="209" mass="23652">MKQLKVQFTMLLVFLVMPLISMKDANLSADPLLPIPVSPPTFQAFPMDHYDDLTFRIAEVLAERKLGSSQQELLDLGQLILEKSVEIDVPPSLLLALIDVESTFNPCARSGKGAKGLMQVMPNRILGVEEVADQFAFSQHLFYDPHWNIQFGADYLGYLIERFGDLDVALAAYNQGPTRVASKLRRRTFRGSRYARRVLAKEKIYTSRM</sequence>
<dbReference type="InterPro" id="IPR023346">
    <property type="entry name" value="Lysozyme-like_dom_sf"/>
</dbReference>
<keyword evidence="4" id="KW-1185">Reference proteome</keyword>
<dbReference type="CDD" id="cd16896">
    <property type="entry name" value="LT_Slt70-like"/>
    <property type="match status" value="1"/>
</dbReference>
<dbReference type="PANTHER" id="PTHR37423">
    <property type="entry name" value="SOLUBLE LYTIC MUREIN TRANSGLYCOSYLASE-RELATED"/>
    <property type="match status" value="1"/>
</dbReference>
<reference evidence="3" key="1">
    <citation type="submission" date="2021-03" db="EMBL/GenBank/DDBJ databases">
        <title>Acanthopleuribacteraceae sp. M133.</title>
        <authorList>
            <person name="Wang G."/>
        </authorList>
    </citation>
    <scope>NUCLEOTIDE SEQUENCE</scope>
    <source>
        <strain evidence="3">M133</strain>
    </source>
</reference>
<dbReference type="Gene3D" id="1.10.530.10">
    <property type="match status" value="1"/>
</dbReference>
<dbReference type="Pfam" id="PF01464">
    <property type="entry name" value="SLT"/>
    <property type="match status" value="1"/>
</dbReference>
<name>A0A8A4TPU2_SULCO</name>
<dbReference type="PANTHER" id="PTHR37423:SF2">
    <property type="entry name" value="MEMBRANE-BOUND LYTIC MUREIN TRANSGLYCOSYLASE C"/>
    <property type="match status" value="1"/>
</dbReference>
<dbReference type="Proteomes" id="UP000663929">
    <property type="component" value="Chromosome"/>
</dbReference>
<proteinExistence type="inferred from homology"/>
<evidence type="ECO:0000313" key="4">
    <source>
        <dbReference type="Proteomes" id="UP000663929"/>
    </source>
</evidence>
<dbReference type="AlphaFoldDB" id="A0A8A4TPU2"/>
<dbReference type="SUPFAM" id="SSF53955">
    <property type="entry name" value="Lysozyme-like"/>
    <property type="match status" value="1"/>
</dbReference>
<comment type="similarity">
    <text evidence="1">Belongs to the transglycosylase Slt family.</text>
</comment>
<evidence type="ECO:0000313" key="3">
    <source>
        <dbReference type="EMBL" id="QTD51989.1"/>
    </source>
</evidence>
<evidence type="ECO:0000259" key="2">
    <source>
        <dbReference type="Pfam" id="PF01464"/>
    </source>
</evidence>
<dbReference type="KEGG" id="scor:J3U87_05905"/>
<feature type="domain" description="Transglycosylase SLT" evidence="2">
    <location>
        <begin position="80"/>
        <end position="190"/>
    </location>
</feature>
<evidence type="ECO:0000256" key="1">
    <source>
        <dbReference type="ARBA" id="ARBA00007734"/>
    </source>
</evidence>
<dbReference type="InterPro" id="IPR008258">
    <property type="entry name" value="Transglycosylase_SLT_dom_1"/>
</dbReference>
<accession>A0A8A4TPU2</accession>
<organism evidence="3 4">
    <name type="scientific">Sulfidibacter corallicola</name>
    <dbReference type="NCBI Taxonomy" id="2818388"/>
    <lineage>
        <taxon>Bacteria</taxon>
        <taxon>Pseudomonadati</taxon>
        <taxon>Acidobacteriota</taxon>
        <taxon>Holophagae</taxon>
        <taxon>Acanthopleuribacterales</taxon>
        <taxon>Acanthopleuribacteraceae</taxon>
        <taxon>Sulfidibacter</taxon>
    </lineage>
</organism>
<gene>
    <name evidence="3" type="ORF">J3U87_05905</name>
</gene>
<protein>
    <submittedName>
        <fullName evidence="3">Lytic transglycosylase domain-containing protein</fullName>
    </submittedName>
</protein>
<dbReference type="RefSeq" id="WP_237382099.1">
    <property type="nucleotide sequence ID" value="NZ_CP071793.1"/>
</dbReference>
<dbReference type="EMBL" id="CP071793">
    <property type="protein sequence ID" value="QTD51989.1"/>
    <property type="molecule type" value="Genomic_DNA"/>
</dbReference>